<dbReference type="Proteomes" id="UP000324222">
    <property type="component" value="Unassembled WGS sequence"/>
</dbReference>
<protein>
    <submittedName>
        <fullName evidence="1">Uncharacterized protein</fullName>
    </submittedName>
</protein>
<evidence type="ECO:0000313" key="1">
    <source>
        <dbReference type="EMBL" id="MPC34242.1"/>
    </source>
</evidence>
<name>A0A5B7EJ75_PORTR</name>
<sequence length="73" mass="8241">MGVMSPGRVCGSSQAKYKVNSEFASGSSRVRSSVLSSSVIGLWIYLTWVSIYQEIYCLLIPPFHIHELLRQEF</sequence>
<proteinExistence type="predicted"/>
<dbReference type="AlphaFoldDB" id="A0A5B7EJ75"/>
<accession>A0A5B7EJ75</accession>
<dbReference type="EMBL" id="VSRR010003013">
    <property type="protein sequence ID" value="MPC34242.1"/>
    <property type="molecule type" value="Genomic_DNA"/>
</dbReference>
<keyword evidence="2" id="KW-1185">Reference proteome</keyword>
<gene>
    <name evidence="1" type="ORF">E2C01_027626</name>
</gene>
<comment type="caution">
    <text evidence="1">The sequence shown here is derived from an EMBL/GenBank/DDBJ whole genome shotgun (WGS) entry which is preliminary data.</text>
</comment>
<reference evidence="1 2" key="1">
    <citation type="submission" date="2019-05" db="EMBL/GenBank/DDBJ databases">
        <title>Another draft genome of Portunus trituberculatus and its Hox gene families provides insights of decapod evolution.</title>
        <authorList>
            <person name="Jeong J.-H."/>
            <person name="Song I."/>
            <person name="Kim S."/>
            <person name="Choi T."/>
            <person name="Kim D."/>
            <person name="Ryu S."/>
            <person name="Kim W."/>
        </authorList>
    </citation>
    <scope>NUCLEOTIDE SEQUENCE [LARGE SCALE GENOMIC DNA]</scope>
    <source>
        <tissue evidence="1">Muscle</tissue>
    </source>
</reference>
<evidence type="ECO:0000313" key="2">
    <source>
        <dbReference type="Proteomes" id="UP000324222"/>
    </source>
</evidence>
<organism evidence="1 2">
    <name type="scientific">Portunus trituberculatus</name>
    <name type="common">Swimming crab</name>
    <name type="synonym">Neptunus trituberculatus</name>
    <dbReference type="NCBI Taxonomy" id="210409"/>
    <lineage>
        <taxon>Eukaryota</taxon>
        <taxon>Metazoa</taxon>
        <taxon>Ecdysozoa</taxon>
        <taxon>Arthropoda</taxon>
        <taxon>Crustacea</taxon>
        <taxon>Multicrustacea</taxon>
        <taxon>Malacostraca</taxon>
        <taxon>Eumalacostraca</taxon>
        <taxon>Eucarida</taxon>
        <taxon>Decapoda</taxon>
        <taxon>Pleocyemata</taxon>
        <taxon>Brachyura</taxon>
        <taxon>Eubrachyura</taxon>
        <taxon>Portunoidea</taxon>
        <taxon>Portunidae</taxon>
        <taxon>Portuninae</taxon>
        <taxon>Portunus</taxon>
    </lineage>
</organism>